<dbReference type="EnsemblMetazoa" id="CJA11248.1">
    <property type="protein sequence ID" value="CJA11248.1"/>
    <property type="gene ID" value="WBGene00130452"/>
</dbReference>
<evidence type="ECO:0000256" key="6">
    <source>
        <dbReference type="ARBA" id="ARBA00022759"/>
    </source>
</evidence>
<evidence type="ECO:0000256" key="9">
    <source>
        <dbReference type="ARBA" id="ARBA00023211"/>
    </source>
</evidence>
<evidence type="ECO:0000256" key="7">
    <source>
        <dbReference type="ARBA" id="ARBA00022801"/>
    </source>
</evidence>
<evidence type="ECO:0000256" key="11">
    <source>
        <dbReference type="RuleBase" id="RU367085"/>
    </source>
</evidence>
<proteinExistence type="inferred from homology"/>
<evidence type="ECO:0000256" key="3">
    <source>
        <dbReference type="ARBA" id="ARBA00011245"/>
    </source>
</evidence>
<keyword evidence="10" id="KW-0456">Lyase</keyword>
<dbReference type="GO" id="GO:0050829">
    <property type="term" value="P:defense response to Gram-negative bacterium"/>
    <property type="evidence" value="ECO:0007669"/>
    <property type="project" value="EnsemblMetazoa"/>
</dbReference>
<dbReference type="PROSITE" id="PS51959">
    <property type="entry name" value="ENDOU"/>
    <property type="match status" value="1"/>
</dbReference>
<dbReference type="GO" id="GO:0016787">
    <property type="term" value="F:hydrolase activity"/>
    <property type="evidence" value="ECO:0007669"/>
    <property type="project" value="UniProtKB-KW"/>
</dbReference>
<dbReference type="InterPro" id="IPR039787">
    <property type="entry name" value="ENDOU"/>
</dbReference>
<evidence type="ECO:0000313" key="13">
    <source>
        <dbReference type="EnsemblMetazoa" id="CJA11248.1"/>
    </source>
</evidence>
<keyword evidence="4 11" id="KW-0540">Nuclease</keyword>
<comment type="cofactor">
    <cofactor evidence="1 11">
        <name>Mn(2+)</name>
        <dbReference type="ChEBI" id="CHEBI:29035"/>
    </cofactor>
</comment>
<sequence length="364" mass="40062">MKEGITIDLQFVAGSDEDLETAFLLNSSPAFEFAAYTVAALTNTQPTVAIQGENVDITAATLVQNGATVLDKVTISFEQGHKATTHHSGSGTTKRSSTDPALQTLVDQMWNVDQDRPSAAQVTLNWGTKISGKSGIKEGNLFANVDETLFTKKQYADLLTTYQNELFTADVCKAEAPMSGFRKQYLQAVFNAFTSTPMFSAAFDYLKAQNYKDTSDLETFKSKVLWPLWFGTYTRCKGALGSSGWEHVFSGELKSNEVDGQHDWVRYYTEQKKDKMVYNGYYTHDEDLIGTFQYHWQGATKPKGGFFTGTSPAFDFSILSVCALVHGNGGNCHFHVNNYPITVTSYLQQCGDGSGTCLSTAYPG</sequence>
<dbReference type="PANTHER" id="PTHR12439:SF42">
    <property type="entry name" value="ENDORIBONUCLEASE-RELATED"/>
    <property type="match status" value="1"/>
</dbReference>
<evidence type="ECO:0000256" key="4">
    <source>
        <dbReference type="ARBA" id="ARBA00022722"/>
    </source>
</evidence>
<protein>
    <submittedName>
        <fullName evidence="13">Poly(U)-specific endoribonuclease</fullName>
    </submittedName>
</protein>
<keyword evidence="5 11" id="KW-0479">Metal-binding</keyword>
<dbReference type="PANTHER" id="PTHR12439">
    <property type="entry name" value="PLACENTAL PROTEIN 11-RELATED"/>
    <property type="match status" value="1"/>
</dbReference>
<evidence type="ECO:0000256" key="5">
    <source>
        <dbReference type="ARBA" id="ARBA00022723"/>
    </source>
</evidence>
<reference evidence="13" key="2">
    <citation type="submission" date="2022-06" db="UniProtKB">
        <authorList>
            <consortium name="EnsemblMetazoa"/>
        </authorList>
    </citation>
    <scope>IDENTIFICATION</scope>
    <source>
        <strain evidence="13">DF5081</strain>
    </source>
</reference>
<dbReference type="Proteomes" id="UP000005237">
    <property type="component" value="Unassembled WGS sequence"/>
</dbReference>
<dbReference type="CDD" id="cd21159">
    <property type="entry name" value="XendoU"/>
    <property type="match status" value="1"/>
</dbReference>
<comment type="subunit">
    <text evidence="3 11">Monomer.</text>
</comment>
<dbReference type="SUPFAM" id="SSF142877">
    <property type="entry name" value="EndoU-like"/>
    <property type="match status" value="2"/>
</dbReference>
<evidence type="ECO:0000256" key="2">
    <source>
        <dbReference type="ARBA" id="ARBA00010168"/>
    </source>
</evidence>
<keyword evidence="9 11" id="KW-0464">Manganese</keyword>
<evidence type="ECO:0000256" key="1">
    <source>
        <dbReference type="ARBA" id="ARBA00001936"/>
    </source>
</evidence>
<dbReference type="InterPro" id="IPR037227">
    <property type="entry name" value="EndoU-like"/>
</dbReference>
<keyword evidence="14" id="KW-1185">Reference proteome</keyword>
<accession>A0A8R1HVZ2</accession>
<dbReference type="InterPro" id="IPR018998">
    <property type="entry name" value="EndoU_C"/>
</dbReference>
<dbReference type="GO" id="GO:0016829">
    <property type="term" value="F:lyase activity"/>
    <property type="evidence" value="ECO:0007669"/>
    <property type="project" value="UniProtKB-KW"/>
</dbReference>
<evidence type="ECO:0000256" key="10">
    <source>
        <dbReference type="ARBA" id="ARBA00023239"/>
    </source>
</evidence>
<keyword evidence="7 11" id="KW-0378">Hydrolase</keyword>
<dbReference type="GO" id="GO:0046872">
    <property type="term" value="F:metal ion binding"/>
    <property type="evidence" value="ECO:0007669"/>
    <property type="project" value="UniProtKB-UniRule"/>
</dbReference>
<keyword evidence="8 11" id="KW-0694">RNA-binding</keyword>
<dbReference type="Pfam" id="PF09412">
    <property type="entry name" value="XendoU"/>
    <property type="match status" value="1"/>
</dbReference>
<reference evidence="14" key="1">
    <citation type="submission" date="2010-08" db="EMBL/GenBank/DDBJ databases">
        <authorList>
            <consortium name="Caenorhabditis japonica Sequencing Consortium"/>
            <person name="Wilson R.K."/>
        </authorList>
    </citation>
    <scope>NUCLEOTIDE SEQUENCE [LARGE SCALE GENOMIC DNA]</scope>
    <source>
        <strain evidence="14">DF5081</strain>
    </source>
</reference>
<keyword evidence="6 11" id="KW-0255">Endonuclease</keyword>
<organism evidence="13 14">
    <name type="scientific">Caenorhabditis japonica</name>
    <dbReference type="NCBI Taxonomy" id="281687"/>
    <lineage>
        <taxon>Eukaryota</taxon>
        <taxon>Metazoa</taxon>
        <taxon>Ecdysozoa</taxon>
        <taxon>Nematoda</taxon>
        <taxon>Chromadorea</taxon>
        <taxon>Rhabditida</taxon>
        <taxon>Rhabditina</taxon>
        <taxon>Rhabditomorpha</taxon>
        <taxon>Rhabditoidea</taxon>
        <taxon>Rhabditidae</taxon>
        <taxon>Peloderinae</taxon>
        <taxon>Caenorhabditis</taxon>
    </lineage>
</organism>
<feature type="domain" description="EndoU" evidence="12">
    <location>
        <begin position="98"/>
        <end position="364"/>
    </location>
</feature>
<evidence type="ECO:0000313" key="14">
    <source>
        <dbReference type="Proteomes" id="UP000005237"/>
    </source>
</evidence>
<dbReference type="GO" id="GO:0045087">
    <property type="term" value="P:innate immune response"/>
    <property type="evidence" value="ECO:0007669"/>
    <property type="project" value="EnsemblMetazoa"/>
</dbReference>
<comment type="similarity">
    <text evidence="2 11">Belongs to the ENDOU family.</text>
</comment>
<evidence type="ECO:0000256" key="8">
    <source>
        <dbReference type="ARBA" id="ARBA00022884"/>
    </source>
</evidence>
<name>A0A8R1HVZ2_CAEJA</name>
<dbReference type="AlphaFoldDB" id="A0A8R1HVZ2"/>
<dbReference type="GO" id="GO:0004521">
    <property type="term" value="F:RNA endonuclease activity"/>
    <property type="evidence" value="ECO:0007669"/>
    <property type="project" value="UniProtKB-UniRule"/>
</dbReference>
<evidence type="ECO:0000259" key="12">
    <source>
        <dbReference type="PROSITE" id="PS51959"/>
    </source>
</evidence>
<dbReference type="GO" id="GO:0003723">
    <property type="term" value="F:RNA binding"/>
    <property type="evidence" value="ECO:0007669"/>
    <property type="project" value="UniProtKB-UniRule"/>
</dbReference>